<dbReference type="EMBL" id="LIRS01000116">
    <property type="protein sequence ID" value="KOY25373.1"/>
    <property type="molecule type" value="Genomic_DNA"/>
</dbReference>
<reference evidence="1 2" key="1">
    <citation type="submission" date="2015-07" db="EMBL/GenBank/DDBJ databases">
        <title>Foodborne Vibrio parahaemolyticus Isolates.</title>
        <authorList>
            <person name="Ronholm J."/>
            <person name="Petronella N."/>
            <person name="Kenwell R."/>
            <person name="Banerjee S."/>
        </authorList>
    </citation>
    <scope>NUCLEOTIDE SEQUENCE [LARGE SCALE GENOMIC DNA]</scope>
    <source>
        <strain evidence="1 2">HS-06-05</strain>
    </source>
</reference>
<evidence type="ECO:0000313" key="2">
    <source>
        <dbReference type="Proteomes" id="UP000037697"/>
    </source>
</evidence>
<accession>A0AAW3ISV2</accession>
<gene>
    <name evidence="1" type="ORF">ACX05_20530</name>
</gene>
<comment type="caution">
    <text evidence="1">The sequence shown here is derived from an EMBL/GenBank/DDBJ whole genome shotgun (WGS) entry which is preliminary data.</text>
</comment>
<sequence>MEKVRRWIPFVFSEICLSDEKCGYEVVYWESFAEIKKRQFLVSDLERKGVFLCWQVLSRYRGMFFNCLEQGAV</sequence>
<dbReference type="Proteomes" id="UP000037697">
    <property type="component" value="Unassembled WGS sequence"/>
</dbReference>
<organism evidence="1 2">
    <name type="scientific">Vibrio parahaemolyticus</name>
    <dbReference type="NCBI Taxonomy" id="670"/>
    <lineage>
        <taxon>Bacteria</taxon>
        <taxon>Pseudomonadati</taxon>
        <taxon>Pseudomonadota</taxon>
        <taxon>Gammaproteobacteria</taxon>
        <taxon>Vibrionales</taxon>
        <taxon>Vibrionaceae</taxon>
        <taxon>Vibrio</taxon>
    </lineage>
</organism>
<protein>
    <submittedName>
        <fullName evidence="1">Uncharacterized protein</fullName>
    </submittedName>
</protein>
<proteinExistence type="predicted"/>
<name>A0AAW3ISV2_VIBPH</name>
<dbReference type="AlphaFoldDB" id="A0AAW3ISV2"/>
<evidence type="ECO:0000313" key="1">
    <source>
        <dbReference type="EMBL" id="KOY25373.1"/>
    </source>
</evidence>